<keyword evidence="8" id="KW-0560">Oxidoreductase</keyword>
<dbReference type="InterPro" id="IPR036396">
    <property type="entry name" value="Cyt_P450_sf"/>
</dbReference>
<evidence type="ECO:0000256" key="1">
    <source>
        <dbReference type="ARBA" id="ARBA00001971"/>
    </source>
</evidence>
<evidence type="ECO:0000256" key="3">
    <source>
        <dbReference type="ARBA" id="ARBA00010617"/>
    </source>
</evidence>
<dbReference type="GO" id="GO:0016020">
    <property type="term" value="C:membrane"/>
    <property type="evidence" value="ECO:0007669"/>
    <property type="project" value="UniProtKB-SubCell"/>
</dbReference>
<keyword evidence="6 12" id="KW-0479">Metal-binding</keyword>
<dbReference type="GO" id="GO:0020037">
    <property type="term" value="F:heme binding"/>
    <property type="evidence" value="ECO:0007669"/>
    <property type="project" value="InterPro"/>
</dbReference>
<dbReference type="Gene3D" id="1.10.630.10">
    <property type="entry name" value="Cytochrome P450"/>
    <property type="match status" value="1"/>
</dbReference>
<evidence type="ECO:0000256" key="10">
    <source>
        <dbReference type="ARBA" id="ARBA00023033"/>
    </source>
</evidence>
<evidence type="ECO:0000256" key="12">
    <source>
        <dbReference type="PIRSR" id="PIRSR602403-1"/>
    </source>
</evidence>
<dbReference type="GO" id="GO:0016705">
    <property type="term" value="F:oxidoreductase activity, acting on paired donors, with incorporation or reduction of molecular oxygen"/>
    <property type="evidence" value="ECO:0007669"/>
    <property type="project" value="InterPro"/>
</dbReference>
<dbReference type="GO" id="GO:0005506">
    <property type="term" value="F:iron ion binding"/>
    <property type="evidence" value="ECO:0007669"/>
    <property type="project" value="InterPro"/>
</dbReference>
<comment type="caution">
    <text evidence="13">The sequence shown here is derived from an EMBL/GenBank/DDBJ whole genome shotgun (WGS) entry which is preliminary data.</text>
</comment>
<dbReference type="OrthoDB" id="1844152at2759"/>
<proteinExistence type="inferred from homology"/>
<keyword evidence="10" id="KW-0503">Monooxygenase</keyword>
<evidence type="ECO:0000256" key="11">
    <source>
        <dbReference type="ARBA" id="ARBA00023136"/>
    </source>
</evidence>
<comment type="similarity">
    <text evidence="3">Belongs to the cytochrome P450 family.</text>
</comment>
<dbReference type="PANTHER" id="PTHR46206:SF5">
    <property type="entry name" value="P450, PUTATIVE (EUROFUNG)-RELATED"/>
    <property type="match status" value="1"/>
</dbReference>
<dbReference type="InterPro" id="IPR002403">
    <property type="entry name" value="Cyt_P450_E_grp-IV"/>
</dbReference>
<dbReference type="InterPro" id="IPR001128">
    <property type="entry name" value="Cyt_P450"/>
</dbReference>
<gene>
    <name evidence="13" type="ORF">N0V93_004591</name>
</gene>
<keyword evidence="7" id="KW-1133">Transmembrane helix</keyword>
<dbReference type="PANTHER" id="PTHR46206">
    <property type="entry name" value="CYTOCHROME P450"/>
    <property type="match status" value="1"/>
</dbReference>
<evidence type="ECO:0000256" key="8">
    <source>
        <dbReference type="ARBA" id="ARBA00023002"/>
    </source>
</evidence>
<evidence type="ECO:0008006" key="15">
    <source>
        <dbReference type="Google" id="ProtNLM"/>
    </source>
</evidence>
<keyword evidence="5" id="KW-0812">Transmembrane</keyword>
<evidence type="ECO:0000313" key="14">
    <source>
        <dbReference type="Proteomes" id="UP001140453"/>
    </source>
</evidence>
<evidence type="ECO:0000313" key="13">
    <source>
        <dbReference type="EMBL" id="KAJ4390992.1"/>
    </source>
</evidence>
<reference evidence="13" key="1">
    <citation type="submission" date="2022-10" db="EMBL/GenBank/DDBJ databases">
        <title>Tapping the CABI collections for fungal endophytes: first genome assemblies for Collariella, Neodidymelliopsis, Ascochyta clinopodiicola, Didymella pomorum, Didymosphaeria variabile, Neocosmospora piperis and Neocucurbitaria cava.</title>
        <authorList>
            <person name="Hill R."/>
        </authorList>
    </citation>
    <scope>NUCLEOTIDE SEQUENCE</scope>
    <source>
        <strain evidence="13">IMI 355082</strain>
    </source>
</reference>
<dbReference type="Pfam" id="PF00067">
    <property type="entry name" value="p450"/>
    <property type="match status" value="1"/>
</dbReference>
<comment type="subcellular location">
    <subcellularLocation>
        <location evidence="2">Membrane</location>
    </subcellularLocation>
</comment>
<evidence type="ECO:0000256" key="9">
    <source>
        <dbReference type="ARBA" id="ARBA00023004"/>
    </source>
</evidence>
<accession>A0A9W9CVZ5</accession>
<dbReference type="GO" id="GO:0004497">
    <property type="term" value="F:monooxygenase activity"/>
    <property type="evidence" value="ECO:0007669"/>
    <property type="project" value="UniProtKB-KW"/>
</dbReference>
<dbReference type="Proteomes" id="UP001140453">
    <property type="component" value="Unassembled WGS sequence"/>
</dbReference>
<evidence type="ECO:0000256" key="4">
    <source>
        <dbReference type="ARBA" id="ARBA00022617"/>
    </source>
</evidence>
<keyword evidence="14" id="KW-1185">Reference proteome</keyword>
<keyword evidence="9 12" id="KW-0408">Iron</keyword>
<evidence type="ECO:0000256" key="7">
    <source>
        <dbReference type="ARBA" id="ARBA00022989"/>
    </source>
</evidence>
<organism evidence="13 14">
    <name type="scientific">Gnomoniopsis smithogilvyi</name>
    <dbReference type="NCBI Taxonomy" id="1191159"/>
    <lineage>
        <taxon>Eukaryota</taxon>
        <taxon>Fungi</taxon>
        <taxon>Dikarya</taxon>
        <taxon>Ascomycota</taxon>
        <taxon>Pezizomycotina</taxon>
        <taxon>Sordariomycetes</taxon>
        <taxon>Sordariomycetidae</taxon>
        <taxon>Diaporthales</taxon>
        <taxon>Gnomoniaceae</taxon>
        <taxon>Gnomoniopsis</taxon>
    </lineage>
</organism>
<dbReference type="CDD" id="cd11041">
    <property type="entry name" value="CYP503A1-like"/>
    <property type="match status" value="1"/>
</dbReference>
<dbReference type="SUPFAM" id="SSF48264">
    <property type="entry name" value="Cytochrome P450"/>
    <property type="match status" value="1"/>
</dbReference>
<comment type="cofactor">
    <cofactor evidence="1 12">
        <name>heme</name>
        <dbReference type="ChEBI" id="CHEBI:30413"/>
    </cofactor>
</comment>
<keyword evidence="4 12" id="KW-0349">Heme</keyword>
<name>A0A9W9CVZ5_9PEZI</name>
<dbReference type="PRINTS" id="PR00465">
    <property type="entry name" value="EP450IV"/>
</dbReference>
<evidence type="ECO:0000256" key="6">
    <source>
        <dbReference type="ARBA" id="ARBA00022723"/>
    </source>
</evidence>
<protein>
    <recommendedName>
        <fullName evidence="15">Cytochrome P450</fullName>
    </recommendedName>
</protein>
<dbReference type="EMBL" id="JAPEVB010000003">
    <property type="protein sequence ID" value="KAJ4390992.1"/>
    <property type="molecule type" value="Genomic_DNA"/>
</dbReference>
<evidence type="ECO:0000256" key="5">
    <source>
        <dbReference type="ARBA" id="ARBA00022692"/>
    </source>
</evidence>
<evidence type="ECO:0000256" key="2">
    <source>
        <dbReference type="ARBA" id="ARBA00004370"/>
    </source>
</evidence>
<dbReference type="AlphaFoldDB" id="A0A9W9CVZ5"/>
<feature type="binding site" description="axial binding residue" evidence="12">
    <location>
        <position position="409"/>
    </location>
    <ligand>
        <name>heme</name>
        <dbReference type="ChEBI" id="CHEBI:30413"/>
    </ligand>
    <ligandPart>
        <name>Fe</name>
        <dbReference type="ChEBI" id="CHEBI:18248"/>
    </ligandPart>
</feature>
<sequence>MTFTIEEHVQQGYTKIMKQTGGPFVMKWWGLDYVFLPPRYLVDLKRSDEKSLSFLENISQAFSLHASAGDIYSSDLMINVVRHGINKRFAKLVPLLHDECNFAFSQEIGDVPDWAPFRASATLSSIMHRTTSRVLAGSDLCRDERFLKTSQVFSESLFINGLLLTMLPLGPFRRTISRIFSVFHRRNLRKAVDVVLPVVQARLEYFQQIDRHSSLQQMDEPLDAIQWSLDLSKYNTKEHNPQNISLLLLHNLWAGSAAPGGLVTQMVFQILLQPHYIDPLRAEACKAFDTYGVTDKALSSMVLMDSFIREINRMYPTGAITCARTVMNQNGIRFHDGMFLDQGKRIALPALAIQMDPEVFEDAMSFDGFRFSKLAANTPPKSNKEAEQDWGAATVSDTNLAFGYGKHACSGRFYAVRKAKLVSAPMINGDI</sequence>
<keyword evidence="11" id="KW-0472">Membrane</keyword>